<protein>
    <recommendedName>
        <fullName evidence="1">Flavin-dependent thymidylate synthase</fullName>
        <shortName evidence="1">FDTS</shortName>
        <ecNumber evidence="1">2.1.1.148</ecNumber>
    </recommendedName>
    <alternativeName>
        <fullName evidence="1">FAD-dependent thymidylate synthase</fullName>
    </alternativeName>
    <alternativeName>
        <fullName evidence="1">Thymidylate synthase ThyX</fullName>
        <shortName evidence="1">TS</shortName>
        <shortName evidence="1">TSase</shortName>
    </alternativeName>
</protein>
<dbReference type="Gene3D" id="3.30.1360.170">
    <property type="match status" value="1"/>
</dbReference>
<name>A0ABT8ACN4_9PROT</name>
<feature type="active site" description="Involved in ionization of N3 of dUMP, leading to its activation" evidence="1">
    <location>
        <position position="231"/>
    </location>
</feature>
<feature type="binding site" evidence="1">
    <location>
        <begin position="220"/>
        <end position="222"/>
    </location>
    <ligand>
        <name>FAD</name>
        <dbReference type="ChEBI" id="CHEBI:57692"/>
        <note>ligand shared between neighboring subunits</note>
    </ligand>
</feature>
<dbReference type="Proteomes" id="UP001529369">
    <property type="component" value="Unassembled WGS sequence"/>
</dbReference>
<comment type="caution">
    <text evidence="1">Lacks conserved residue(s) required for the propagation of feature annotation.</text>
</comment>
<dbReference type="PANTHER" id="PTHR34934">
    <property type="entry name" value="FLAVIN-DEPENDENT THYMIDYLATE SYNTHASE"/>
    <property type="match status" value="1"/>
</dbReference>
<dbReference type="HAMAP" id="MF_01408">
    <property type="entry name" value="ThyX"/>
    <property type="match status" value="1"/>
</dbReference>
<keyword evidence="3" id="KW-1185">Reference proteome</keyword>
<dbReference type="CDD" id="cd20175">
    <property type="entry name" value="ThyX"/>
    <property type="match status" value="1"/>
</dbReference>
<organism evidence="2 3">
    <name type="scientific">Paeniroseomonas aquatica</name>
    <dbReference type="NCBI Taxonomy" id="373043"/>
    <lineage>
        <taxon>Bacteria</taxon>
        <taxon>Pseudomonadati</taxon>
        <taxon>Pseudomonadota</taxon>
        <taxon>Alphaproteobacteria</taxon>
        <taxon>Acetobacterales</taxon>
        <taxon>Acetobacteraceae</taxon>
        <taxon>Paeniroseomonas</taxon>
    </lineage>
</organism>
<dbReference type="PANTHER" id="PTHR34934:SF1">
    <property type="entry name" value="FLAVIN-DEPENDENT THYMIDYLATE SYNTHASE"/>
    <property type="match status" value="1"/>
</dbReference>
<dbReference type="InterPro" id="IPR036098">
    <property type="entry name" value="Thymidylate_synthase_ThyX_sf"/>
</dbReference>
<evidence type="ECO:0000256" key="1">
    <source>
        <dbReference type="HAMAP-Rule" id="MF_01408"/>
    </source>
</evidence>
<dbReference type="EC" id="2.1.1.148" evidence="1"/>
<keyword evidence="1" id="KW-0521">NADP</keyword>
<comment type="caution">
    <text evidence="2">The sequence shown here is derived from an EMBL/GenBank/DDBJ whole genome shotgun (WGS) entry which is preliminary data.</text>
</comment>
<dbReference type="InterPro" id="IPR003669">
    <property type="entry name" value="Thymidylate_synthase_ThyX"/>
</dbReference>
<proteinExistence type="inferred from homology"/>
<feature type="binding site" description="in other chain" evidence="1">
    <location>
        <begin position="120"/>
        <end position="124"/>
    </location>
    <ligand>
        <name>dUMP</name>
        <dbReference type="ChEBI" id="CHEBI:246422"/>
        <note>ligand shared between dimeric partners</note>
    </ligand>
</feature>
<reference evidence="3" key="1">
    <citation type="journal article" date="2019" name="Int. J. Syst. Evol. Microbiol.">
        <title>The Global Catalogue of Microorganisms (GCM) 10K type strain sequencing project: providing services to taxonomists for standard genome sequencing and annotation.</title>
        <authorList>
            <consortium name="The Broad Institute Genomics Platform"/>
            <consortium name="The Broad Institute Genome Sequencing Center for Infectious Disease"/>
            <person name="Wu L."/>
            <person name="Ma J."/>
        </authorList>
    </citation>
    <scope>NUCLEOTIDE SEQUENCE [LARGE SCALE GENOMIC DNA]</scope>
    <source>
        <strain evidence="3">CECT 7131</strain>
    </source>
</reference>
<feature type="binding site" evidence="1">
    <location>
        <begin position="109"/>
        <end position="112"/>
    </location>
    <ligand>
        <name>dUMP</name>
        <dbReference type="ChEBI" id="CHEBI:246422"/>
        <note>ligand shared between dimeric partners</note>
    </ligand>
</feature>
<feature type="binding site" evidence="1">
    <location>
        <position position="89"/>
    </location>
    <ligand>
        <name>FAD</name>
        <dbReference type="ChEBI" id="CHEBI:57692"/>
        <note>ligand shared between neighboring subunits</note>
    </ligand>
</feature>
<dbReference type="NCBIfam" id="TIGR02170">
    <property type="entry name" value="thyX"/>
    <property type="match status" value="1"/>
</dbReference>
<dbReference type="GO" id="GO:0032259">
    <property type="term" value="P:methylation"/>
    <property type="evidence" value="ECO:0007669"/>
    <property type="project" value="UniProtKB-KW"/>
</dbReference>
<keyword evidence="1 2" id="KW-0808">Transferase</keyword>
<evidence type="ECO:0000313" key="3">
    <source>
        <dbReference type="Proteomes" id="UP001529369"/>
    </source>
</evidence>
<dbReference type="PROSITE" id="PS51331">
    <property type="entry name" value="THYX"/>
    <property type="match status" value="1"/>
</dbReference>
<keyword evidence="1" id="KW-0274">FAD</keyword>
<comment type="function">
    <text evidence="1">Catalyzes the reductive methylation of 2'-deoxyuridine-5'-monophosphate (dUMP) to 2'-deoxythymidine-5'-monophosphate (dTMP) while utilizing 5,10-methylenetetrahydrofolate (mTHF) as the methyl donor, and NADPH and FADH(2) as the reductant.</text>
</comment>
<keyword evidence="1" id="KW-0285">Flavoprotein</keyword>
<feature type="binding site" description="in other chain" evidence="1">
    <location>
        <position position="204"/>
    </location>
    <ligand>
        <name>dUMP</name>
        <dbReference type="ChEBI" id="CHEBI:246422"/>
        <note>ligand shared between dimeric partners</note>
    </ligand>
</feature>
<comment type="catalytic activity">
    <reaction evidence="1">
        <text>dUMP + (6R)-5,10-methylene-5,6,7,8-tetrahydrofolate + NADPH + H(+) = dTMP + (6S)-5,6,7,8-tetrahydrofolate + NADP(+)</text>
        <dbReference type="Rhea" id="RHEA:29043"/>
        <dbReference type="ChEBI" id="CHEBI:15378"/>
        <dbReference type="ChEBI" id="CHEBI:15636"/>
        <dbReference type="ChEBI" id="CHEBI:57453"/>
        <dbReference type="ChEBI" id="CHEBI:57783"/>
        <dbReference type="ChEBI" id="CHEBI:58349"/>
        <dbReference type="ChEBI" id="CHEBI:63528"/>
        <dbReference type="ChEBI" id="CHEBI:246422"/>
        <dbReference type="EC" id="2.1.1.148"/>
    </reaction>
</comment>
<sequence length="313" mass="35616">MALTPTQLDDIAAARAAEHQTRRPTVPALEALLYQALPVLDHGFVRVVDYMGDDAAVVQAARVSYGRGTRAANEDRGLIRYLMRHWHSTPFEMCEIKYHVKLPIFIARQWIRHRTANVNEYSARYSILDREFYLPAPEQLAAQSSDNRQGRGAPLQGEEAARVLDLLRQDAMQTYDHYAWMLNEGAADTPADPGRQGLARELARMNLTLNTYTQWYWKTDLHNLFQFLRLRADAHAQYEIRAYAEVMLDTVQAWVPACHEAFLDYRMGAATFSAGMLGVVRRLLAGEPVAQPDSGLSKREWRELMETLGRPVA</sequence>
<dbReference type="SUPFAM" id="SSF69796">
    <property type="entry name" value="Thymidylate synthase-complementing protein Thy1"/>
    <property type="match status" value="1"/>
</dbReference>
<comment type="pathway">
    <text evidence="1">Pyrimidine metabolism; dTTP biosynthesis.</text>
</comment>
<dbReference type="RefSeq" id="WP_290319492.1">
    <property type="nucleotide sequence ID" value="NZ_JAUFPN010000194.1"/>
</dbReference>
<dbReference type="GO" id="GO:0050797">
    <property type="term" value="F:thymidylate synthase (FAD) activity"/>
    <property type="evidence" value="ECO:0007669"/>
    <property type="project" value="UniProtKB-EC"/>
</dbReference>
<feature type="binding site" evidence="1">
    <location>
        <position position="231"/>
    </location>
    <ligand>
        <name>dUMP</name>
        <dbReference type="ChEBI" id="CHEBI:246422"/>
        <note>ligand shared between dimeric partners</note>
    </ligand>
</feature>
<dbReference type="Pfam" id="PF02511">
    <property type="entry name" value="Thy1"/>
    <property type="match status" value="1"/>
</dbReference>
<keyword evidence="1" id="KW-0545">Nucleotide biosynthesis</keyword>
<comment type="cofactor">
    <cofactor evidence="1">
        <name>FAD</name>
        <dbReference type="ChEBI" id="CHEBI:57692"/>
    </cofactor>
    <text evidence="1">Binds 4 FAD per tetramer. Each FAD binding site is formed by three monomers.</text>
</comment>
<comment type="similarity">
    <text evidence="1">Belongs to the thymidylate synthase ThyX family.</text>
</comment>
<gene>
    <name evidence="1 2" type="primary">thyX</name>
    <name evidence="2" type="ORF">QWZ14_24000</name>
</gene>
<feature type="binding site" evidence="1">
    <location>
        <position position="120"/>
    </location>
    <ligand>
        <name>FAD</name>
        <dbReference type="ChEBI" id="CHEBI:57692"/>
        <note>ligand shared between neighboring subunits</note>
    </ligand>
</feature>
<feature type="binding site" evidence="1">
    <location>
        <begin position="112"/>
        <end position="114"/>
    </location>
    <ligand>
        <name>FAD</name>
        <dbReference type="ChEBI" id="CHEBI:57692"/>
        <note>ligand shared between neighboring subunits</note>
    </ligand>
</feature>
<comment type="subunit">
    <text evidence="1">Homotetramer.</text>
</comment>
<dbReference type="EMBL" id="JAUFPN010000194">
    <property type="protein sequence ID" value="MDN3567455.1"/>
    <property type="molecule type" value="Genomic_DNA"/>
</dbReference>
<keyword evidence="1 2" id="KW-0489">Methyltransferase</keyword>
<evidence type="ECO:0000313" key="2">
    <source>
        <dbReference type="EMBL" id="MDN3567455.1"/>
    </source>
</evidence>
<accession>A0ABT8ACN4</accession>